<protein>
    <recommendedName>
        <fullName evidence="3">J domain-containing protein</fullName>
    </recommendedName>
</protein>
<dbReference type="SUPFAM" id="SSF46565">
    <property type="entry name" value="Chaperone J-domain"/>
    <property type="match status" value="1"/>
</dbReference>
<evidence type="ECO:0000313" key="2">
    <source>
        <dbReference type="Proteomes" id="UP000077755"/>
    </source>
</evidence>
<name>A0AAF0WM09_DAUCS</name>
<accession>A0AAF0WM09</accession>
<dbReference type="GO" id="GO:0072583">
    <property type="term" value="P:clathrin-dependent endocytosis"/>
    <property type="evidence" value="ECO:0007669"/>
    <property type="project" value="TreeGrafter"/>
</dbReference>
<organism evidence="1 2">
    <name type="scientific">Daucus carota subsp. sativus</name>
    <name type="common">Carrot</name>
    <dbReference type="NCBI Taxonomy" id="79200"/>
    <lineage>
        <taxon>Eukaryota</taxon>
        <taxon>Viridiplantae</taxon>
        <taxon>Streptophyta</taxon>
        <taxon>Embryophyta</taxon>
        <taxon>Tracheophyta</taxon>
        <taxon>Spermatophyta</taxon>
        <taxon>Magnoliopsida</taxon>
        <taxon>eudicotyledons</taxon>
        <taxon>Gunneridae</taxon>
        <taxon>Pentapetalae</taxon>
        <taxon>asterids</taxon>
        <taxon>campanulids</taxon>
        <taxon>Apiales</taxon>
        <taxon>Apiaceae</taxon>
        <taxon>Apioideae</taxon>
        <taxon>Scandiceae</taxon>
        <taxon>Daucinae</taxon>
        <taxon>Daucus</taxon>
        <taxon>Daucus sect. Daucus</taxon>
    </lineage>
</organism>
<reference evidence="1" key="1">
    <citation type="journal article" date="2016" name="Nat. Genet.">
        <title>A high-quality carrot genome assembly provides new insights into carotenoid accumulation and asterid genome evolution.</title>
        <authorList>
            <person name="Iorizzo M."/>
            <person name="Ellison S."/>
            <person name="Senalik D."/>
            <person name="Zeng P."/>
            <person name="Satapoomin P."/>
            <person name="Huang J."/>
            <person name="Bowman M."/>
            <person name="Iovene M."/>
            <person name="Sanseverino W."/>
            <person name="Cavagnaro P."/>
            <person name="Yildiz M."/>
            <person name="Macko-Podgorni A."/>
            <person name="Moranska E."/>
            <person name="Grzebelus E."/>
            <person name="Grzebelus D."/>
            <person name="Ashrafi H."/>
            <person name="Zheng Z."/>
            <person name="Cheng S."/>
            <person name="Spooner D."/>
            <person name="Van Deynze A."/>
            <person name="Simon P."/>
        </authorList>
    </citation>
    <scope>NUCLEOTIDE SEQUENCE</scope>
    <source>
        <tissue evidence="1">Leaf</tissue>
    </source>
</reference>
<dbReference type="AlphaFoldDB" id="A0AAF0WM09"/>
<gene>
    <name evidence="1" type="ORF">DCAR_0311347</name>
</gene>
<sequence>MTVQIRMKTLTNNLWHHVAKVNMRSEQNPLIFEFKRWSTGKEGNLRASSQPCNMYKAYRKATLHVHPDKLQQQGASIREKYICEKVFDLLKFYALPAIWRDFVFFWL</sequence>
<keyword evidence="2" id="KW-1185">Reference proteome</keyword>
<dbReference type="PANTHER" id="PTHR23172:SF87">
    <property type="entry name" value="CHAPERONE DNAJ-DOMAIN SUPERFAMILY PROTEIN"/>
    <property type="match status" value="1"/>
</dbReference>
<dbReference type="GO" id="GO:0005737">
    <property type="term" value="C:cytoplasm"/>
    <property type="evidence" value="ECO:0007669"/>
    <property type="project" value="TreeGrafter"/>
</dbReference>
<evidence type="ECO:0000313" key="1">
    <source>
        <dbReference type="EMBL" id="WOG92089.1"/>
    </source>
</evidence>
<dbReference type="InterPro" id="IPR036869">
    <property type="entry name" value="J_dom_sf"/>
</dbReference>
<dbReference type="Gene3D" id="1.10.287.110">
    <property type="entry name" value="DnaJ domain"/>
    <property type="match status" value="1"/>
</dbReference>
<dbReference type="GO" id="GO:0030276">
    <property type="term" value="F:clathrin binding"/>
    <property type="evidence" value="ECO:0007669"/>
    <property type="project" value="TreeGrafter"/>
</dbReference>
<dbReference type="PANTHER" id="PTHR23172">
    <property type="entry name" value="AUXILIN/CYCLIN G-ASSOCIATED KINASE-RELATED"/>
    <property type="match status" value="1"/>
</dbReference>
<dbReference type="GO" id="GO:0072318">
    <property type="term" value="P:clathrin coat disassembly"/>
    <property type="evidence" value="ECO:0007669"/>
    <property type="project" value="TreeGrafter"/>
</dbReference>
<dbReference type="GO" id="GO:0031982">
    <property type="term" value="C:vesicle"/>
    <property type="evidence" value="ECO:0007669"/>
    <property type="project" value="TreeGrafter"/>
</dbReference>
<proteinExistence type="predicted"/>
<dbReference type="Proteomes" id="UP000077755">
    <property type="component" value="Chromosome 3"/>
</dbReference>
<dbReference type="EMBL" id="CP093345">
    <property type="protein sequence ID" value="WOG92089.1"/>
    <property type="molecule type" value="Genomic_DNA"/>
</dbReference>
<reference evidence="1" key="2">
    <citation type="submission" date="2022-03" db="EMBL/GenBank/DDBJ databases">
        <title>Draft title - Genomic analysis of global carrot germplasm unveils the trajectory of domestication and the origin of high carotenoid orange carrot.</title>
        <authorList>
            <person name="Iorizzo M."/>
            <person name="Ellison S."/>
            <person name="Senalik D."/>
            <person name="Macko-Podgorni A."/>
            <person name="Grzebelus D."/>
            <person name="Bostan H."/>
            <person name="Rolling W."/>
            <person name="Curaba J."/>
            <person name="Simon P."/>
        </authorList>
    </citation>
    <scope>NUCLEOTIDE SEQUENCE</scope>
    <source>
        <tissue evidence="1">Leaf</tissue>
    </source>
</reference>
<evidence type="ECO:0008006" key="3">
    <source>
        <dbReference type="Google" id="ProtNLM"/>
    </source>
</evidence>